<dbReference type="RefSeq" id="WP_072905967.1">
    <property type="nucleotide sequence ID" value="NZ_FQZT01000002.1"/>
</dbReference>
<reference evidence="3 4" key="1">
    <citation type="submission" date="2016-11" db="EMBL/GenBank/DDBJ databases">
        <authorList>
            <person name="Jaros S."/>
            <person name="Januszkiewicz K."/>
            <person name="Wedrychowicz H."/>
        </authorList>
    </citation>
    <scope>NUCLEOTIDE SEQUENCE [LARGE SCALE GENOMIC DNA]</scope>
    <source>
        <strain evidence="3 4">DSM 5091</strain>
    </source>
</reference>
<dbReference type="EMBL" id="FQZT01000002">
    <property type="protein sequence ID" value="SHI78860.1"/>
    <property type="molecule type" value="Genomic_DNA"/>
</dbReference>
<accession>A0A1M6E0G4</accession>
<gene>
    <name evidence="3" type="ORF">SAMN02745165_00882</name>
</gene>
<name>A0A1M6E0G4_MALRU</name>
<dbReference type="InterPro" id="IPR013424">
    <property type="entry name" value="Ice-binding_C"/>
</dbReference>
<protein>
    <submittedName>
        <fullName evidence="3">PEP-CTERM protein-sorting domain-containing protein</fullName>
    </submittedName>
</protein>
<feature type="domain" description="Ice-binding protein C-terminal" evidence="2">
    <location>
        <begin position="203"/>
        <end position="226"/>
    </location>
</feature>
<dbReference type="NCBIfam" id="TIGR02595">
    <property type="entry name" value="PEP_CTERM"/>
    <property type="match status" value="1"/>
</dbReference>
<dbReference type="Proteomes" id="UP000184171">
    <property type="component" value="Unassembled WGS sequence"/>
</dbReference>
<keyword evidence="4" id="KW-1185">Reference proteome</keyword>
<dbReference type="Pfam" id="PF07589">
    <property type="entry name" value="PEP-CTERM"/>
    <property type="match status" value="1"/>
</dbReference>
<evidence type="ECO:0000313" key="4">
    <source>
        <dbReference type="Proteomes" id="UP000184171"/>
    </source>
</evidence>
<evidence type="ECO:0000256" key="1">
    <source>
        <dbReference type="SAM" id="SignalP"/>
    </source>
</evidence>
<evidence type="ECO:0000259" key="2">
    <source>
        <dbReference type="Pfam" id="PF07589"/>
    </source>
</evidence>
<dbReference type="Gene3D" id="2.60.120.260">
    <property type="entry name" value="Galactose-binding domain-like"/>
    <property type="match status" value="1"/>
</dbReference>
<organism evidence="3 4">
    <name type="scientific">Malonomonas rubra DSM 5091</name>
    <dbReference type="NCBI Taxonomy" id="1122189"/>
    <lineage>
        <taxon>Bacteria</taxon>
        <taxon>Pseudomonadati</taxon>
        <taxon>Thermodesulfobacteriota</taxon>
        <taxon>Desulfuromonadia</taxon>
        <taxon>Desulfuromonadales</taxon>
        <taxon>Geopsychrobacteraceae</taxon>
        <taxon>Malonomonas</taxon>
    </lineage>
</organism>
<sequence>MRSFLLGVSAFVLMTVGVQAAQINLAVTLDGDIDVKANGASDIGVITDGYFPEEAAWDGGDSDPEPDRWNGVNNVAFSGNLATNRDIFYFDFGSTYVLNDVRLAVDNNDQYDVEYFTGTGWNPLFTILSSYGSASPSMDNFSTILGDDIRNDGRIDYDSRIDFLAVETSMLRLYAYNTTWDTNYSIGEFQAFGTLVEGSGPEPVPEPSTILLLGSGLAGLAWYGRKRRKE</sequence>
<keyword evidence="1" id="KW-0732">Signal</keyword>
<proteinExistence type="predicted"/>
<feature type="chain" id="PRO_5012861561" evidence="1">
    <location>
        <begin position="21"/>
        <end position="230"/>
    </location>
</feature>
<evidence type="ECO:0000313" key="3">
    <source>
        <dbReference type="EMBL" id="SHI78860.1"/>
    </source>
</evidence>
<dbReference type="OrthoDB" id="9181627at2"/>
<dbReference type="AlphaFoldDB" id="A0A1M6E0G4"/>
<feature type="signal peptide" evidence="1">
    <location>
        <begin position="1"/>
        <end position="20"/>
    </location>
</feature>